<evidence type="ECO:0000313" key="3">
    <source>
        <dbReference type="Proteomes" id="UP001221189"/>
    </source>
</evidence>
<accession>A0ABT5KNU9</accession>
<evidence type="ECO:0000256" key="1">
    <source>
        <dbReference type="SAM" id="Phobius"/>
    </source>
</evidence>
<keyword evidence="1" id="KW-0472">Membrane</keyword>
<name>A0ABT5KNU9_9BURK</name>
<gene>
    <name evidence="2" type="ORF">PRZ03_23650</name>
</gene>
<organism evidence="2 3">
    <name type="scientific">Roseateles albus</name>
    <dbReference type="NCBI Taxonomy" id="2987525"/>
    <lineage>
        <taxon>Bacteria</taxon>
        <taxon>Pseudomonadati</taxon>
        <taxon>Pseudomonadota</taxon>
        <taxon>Betaproteobacteria</taxon>
        <taxon>Burkholderiales</taxon>
        <taxon>Sphaerotilaceae</taxon>
        <taxon>Roseateles</taxon>
    </lineage>
</organism>
<dbReference type="Proteomes" id="UP001221189">
    <property type="component" value="Unassembled WGS sequence"/>
</dbReference>
<feature type="transmembrane region" description="Helical" evidence="1">
    <location>
        <begin position="31"/>
        <end position="51"/>
    </location>
</feature>
<reference evidence="2 3" key="1">
    <citation type="submission" date="2022-10" db="EMBL/GenBank/DDBJ databases">
        <title>Paucibacter sp. hw1 Genome sequencing.</title>
        <authorList>
            <person name="Park S."/>
        </authorList>
    </citation>
    <scope>NUCLEOTIDE SEQUENCE [LARGE SCALE GENOMIC DNA]</scope>
    <source>
        <strain evidence="3">hw1</strain>
    </source>
</reference>
<comment type="caution">
    <text evidence="2">The sequence shown here is derived from an EMBL/GenBank/DDBJ whole genome shotgun (WGS) entry which is preliminary data.</text>
</comment>
<protein>
    <recommendedName>
        <fullName evidence="4">Transposase</fullName>
    </recommendedName>
</protein>
<sequence>MLSDGFAAYARYAGETAQKHRRPSNARHWDFQPLFIGLVLLVVNYCAYMPASQAFWDWRVRRMCAAEGGLTW</sequence>
<keyword evidence="3" id="KW-1185">Reference proteome</keyword>
<proteinExistence type="predicted"/>
<dbReference type="EMBL" id="JAQQXT010000030">
    <property type="protein sequence ID" value="MDC8774570.1"/>
    <property type="molecule type" value="Genomic_DNA"/>
</dbReference>
<evidence type="ECO:0008006" key="4">
    <source>
        <dbReference type="Google" id="ProtNLM"/>
    </source>
</evidence>
<evidence type="ECO:0000313" key="2">
    <source>
        <dbReference type="EMBL" id="MDC8774570.1"/>
    </source>
</evidence>
<keyword evidence="1" id="KW-0812">Transmembrane</keyword>
<keyword evidence="1" id="KW-1133">Transmembrane helix</keyword>